<evidence type="ECO:0000256" key="7">
    <source>
        <dbReference type="RuleBase" id="RU369079"/>
    </source>
</evidence>
<dbReference type="GO" id="GO:0005886">
    <property type="term" value="C:plasma membrane"/>
    <property type="evidence" value="ECO:0007669"/>
    <property type="project" value="UniProtKB-SubCell"/>
</dbReference>
<dbReference type="NCBIfam" id="TIGR00786">
    <property type="entry name" value="dctM"/>
    <property type="match status" value="1"/>
</dbReference>
<keyword evidence="4 7" id="KW-0812">Transmembrane</keyword>
<dbReference type="RefSeq" id="WP_106607280.1">
    <property type="nucleotide sequence ID" value="NZ_PYGJ01000002.1"/>
</dbReference>
<keyword evidence="2" id="KW-1003">Cell membrane</keyword>
<feature type="transmembrane region" description="Helical" evidence="7">
    <location>
        <begin position="132"/>
        <end position="150"/>
    </location>
</feature>
<keyword evidence="6 7" id="KW-0472">Membrane</keyword>
<feature type="transmembrane region" description="Helical" evidence="7">
    <location>
        <begin position="273"/>
        <end position="295"/>
    </location>
</feature>
<keyword evidence="7" id="KW-0813">Transport</keyword>
<accession>A0A2P8FHE5</accession>
<dbReference type="Proteomes" id="UP000240418">
    <property type="component" value="Unassembled WGS sequence"/>
</dbReference>
<evidence type="ECO:0000256" key="4">
    <source>
        <dbReference type="ARBA" id="ARBA00022692"/>
    </source>
</evidence>
<feature type="transmembrane region" description="Helical" evidence="7">
    <location>
        <begin position="49"/>
        <end position="68"/>
    </location>
</feature>
<dbReference type="GO" id="GO:0022857">
    <property type="term" value="F:transmembrane transporter activity"/>
    <property type="evidence" value="ECO:0007669"/>
    <property type="project" value="UniProtKB-UniRule"/>
</dbReference>
<keyword evidence="3 7" id="KW-0997">Cell inner membrane</keyword>
<organism evidence="9 10">
    <name type="scientific">Shimia abyssi</name>
    <dbReference type="NCBI Taxonomy" id="1662395"/>
    <lineage>
        <taxon>Bacteria</taxon>
        <taxon>Pseudomonadati</taxon>
        <taxon>Pseudomonadota</taxon>
        <taxon>Alphaproteobacteria</taxon>
        <taxon>Rhodobacterales</taxon>
        <taxon>Roseobacteraceae</taxon>
    </lineage>
</organism>
<comment type="subunit">
    <text evidence="7">The complex comprises the extracytoplasmic solute receptor protein and the two transmembrane proteins.</text>
</comment>
<keyword evidence="10" id="KW-1185">Reference proteome</keyword>
<evidence type="ECO:0000256" key="3">
    <source>
        <dbReference type="ARBA" id="ARBA00022519"/>
    </source>
</evidence>
<feature type="domain" description="TRAP C4-dicarboxylate transport system permease DctM subunit" evidence="8">
    <location>
        <begin position="8"/>
        <end position="418"/>
    </location>
</feature>
<keyword evidence="5 7" id="KW-1133">Transmembrane helix</keyword>
<dbReference type="Pfam" id="PF06808">
    <property type="entry name" value="DctM"/>
    <property type="match status" value="1"/>
</dbReference>
<feature type="transmembrane region" description="Helical" evidence="7">
    <location>
        <begin position="315"/>
        <end position="332"/>
    </location>
</feature>
<dbReference type="PANTHER" id="PTHR33362:SF2">
    <property type="entry name" value="TRAP TRANSPORTER LARGE PERMEASE PROTEIN"/>
    <property type="match status" value="1"/>
</dbReference>
<dbReference type="InterPro" id="IPR004681">
    <property type="entry name" value="TRAP_DctM"/>
</dbReference>
<dbReference type="AlphaFoldDB" id="A0A2P8FHE5"/>
<evidence type="ECO:0000256" key="5">
    <source>
        <dbReference type="ARBA" id="ARBA00022989"/>
    </source>
</evidence>
<comment type="subcellular location">
    <subcellularLocation>
        <location evidence="1 7">Cell inner membrane</location>
        <topology evidence="1 7">Multi-pass membrane protein</topology>
    </subcellularLocation>
</comment>
<gene>
    <name evidence="9" type="ORF">CLV88_102200</name>
</gene>
<dbReference type="PANTHER" id="PTHR33362">
    <property type="entry name" value="SIALIC ACID TRAP TRANSPORTER PERMEASE PROTEIN SIAT-RELATED"/>
    <property type="match status" value="1"/>
</dbReference>
<sequence>MVILIAIILICVLLAIGVSVPLAFGGVLILLAYTGGYDVSGFFATGHWKMNSVILLAIPLFIMAGDIMQRGKIAKPIVEIAELMFGHLRGGLTAASVVASAMFGAISGSGAATLTCIGSIIMPHLRKARYPAGISGALVISASPLGLLIPPSGAQLLYAWVGQLNVLECFLATVVPGLILMTLLIIVNFVILRKDTEILVTEVPERFFRALAGKTAIATPAILMPLIILGGIYGGIMTPTEAAGVAVIYAIPVGFFVYRGLTLKTFYESMKHSAITIGVVMVMIFTVLIASRFLIFEDIPGLAEDLIYSISDNPIMIFLMLNLVMLLIGMLMDDISGIILSASLLLPIAVGAGMDPIHFAAVLGVNLGMGNITPPTAPLLYLGSQVTDVPVRQLIWPTLIFIVFAWLPTLLITTFIPGIALWLPNMFFGS</sequence>
<feature type="transmembrane region" description="Helical" evidence="7">
    <location>
        <begin position="211"/>
        <end position="236"/>
    </location>
</feature>
<comment type="caution">
    <text evidence="7">Lacks conserved residue(s) required for the propagation of feature annotation.</text>
</comment>
<comment type="function">
    <text evidence="7">Part of the tripartite ATP-independent periplasmic (TRAP) transport system.</text>
</comment>
<protein>
    <recommendedName>
        <fullName evidence="7">TRAP transporter large permease protein</fullName>
    </recommendedName>
</protein>
<evidence type="ECO:0000313" key="9">
    <source>
        <dbReference type="EMBL" id="PSL21080.1"/>
    </source>
</evidence>
<proteinExistence type="inferred from homology"/>
<comment type="caution">
    <text evidence="9">The sequence shown here is derived from an EMBL/GenBank/DDBJ whole genome shotgun (WGS) entry which is preliminary data.</text>
</comment>
<dbReference type="OrthoDB" id="9790209at2"/>
<evidence type="ECO:0000256" key="2">
    <source>
        <dbReference type="ARBA" id="ARBA00022475"/>
    </source>
</evidence>
<evidence type="ECO:0000259" key="8">
    <source>
        <dbReference type="Pfam" id="PF06808"/>
    </source>
</evidence>
<dbReference type="PIRSF" id="PIRSF006066">
    <property type="entry name" value="HI0050"/>
    <property type="match status" value="1"/>
</dbReference>
<evidence type="ECO:0000313" key="10">
    <source>
        <dbReference type="Proteomes" id="UP000240418"/>
    </source>
</evidence>
<name>A0A2P8FHE5_9RHOB</name>
<feature type="transmembrane region" description="Helical" evidence="7">
    <location>
        <begin position="170"/>
        <end position="191"/>
    </location>
</feature>
<evidence type="ECO:0000256" key="1">
    <source>
        <dbReference type="ARBA" id="ARBA00004429"/>
    </source>
</evidence>
<dbReference type="EMBL" id="PYGJ01000002">
    <property type="protein sequence ID" value="PSL21080.1"/>
    <property type="molecule type" value="Genomic_DNA"/>
</dbReference>
<comment type="similarity">
    <text evidence="7">Belongs to the TRAP transporter large permease family.</text>
</comment>
<reference evidence="9 10" key="1">
    <citation type="submission" date="2018-03" db="EMBL/GenBank/DDBJ databases">
        <title>Genomic Encyclopedia of Archaeal and Bacterial Type Strains, Phase II (KMG-II): from individual species to whole genera.</title>
        <authorList>
            <person name="Goeker M."/>
        </authorList>
    </citation>
    <scope>NUCLEOTIDE SEQUENCE [LARGE SCALE GENOMIC DNA]</scope>
    <source>
        <strain evidence="9 10">DSM 100673</strain>
    </source>
</reference>
<feature type="transmembrane region" description="Helical" evidence="7">
    <location>
        <begin position="242"/>
        <end position="261"/>
    </location>
</feature>
<dbReference type="InterPro" id="IPR010656">
    <property type="entry name" value="DctM"/>
</dbReference>
<feature type="transmembrane region" description="Helical" evidence="7">
    <location>
        <begin position="394"/>
        <end position="423"/>
    </location>
</feature>
<evidence type="ECO:0000256" key="6">
    <source>
        <dbReference type="ARBA" id="ARBA00023136"/>
    </source>
</evidence>